<evidence type="ECO:0000256" key="5">
    <source>
        <dbReference type="ARBA" id="ARBA00023316"/>
    </source>
</evidence>
<keyword evidence="10" id="KW-1185">Reference proteome</keyword>
<reference evidence="10" key="1">
    <citation type="journal article" date="2019" name="Int. J. Syst. Evol. Microbiol.">
        <title>The Global Catalogue of Microorganisms (GCM) 10K type strain sequencing project: providing services to taxonomists for standard genome sequencing and annotation.</title>
        <authorList>
            <consortium name="The Broad Institute Genomics Platform"/>
            <consortium name="The Broad Institute Genome Sequencing Center for Infectious Disease"/>
            <person name="Wu L."/>
            <person name="Ma J."/>
        </authorList>
    </citation>
    <scope>NUCLEOTIDE SEQUENCE [LARGE SCALE GENOMIC DNA]</scope>
    <source>
        <strain evidence="10">JCM 10671</strain>
    </source>
</reference>
<evidence type="ECO:0000313" key="9">
    <source>
        <dbReference type="EMBL" id="GAA0610825.1"/>
    </source>
</evidence>
<keyword evidence="3" id="KW-0133">Cell shape</keyword>
<evidence type="ECO:0008006" key="11">
    <source>
        <dbReference type="Google" id="ProtNLM"/>
    </source>
</evidence>
<keyword evidence="2" id="KW-0808">Transferase</keyword>
<comment type="pathway">
    <text evidence="1">Cell wall biogenesis; peptidoglycan biosynthesis.</text>
</comment>
<proteinExistence type="predicted"/>
<dbReference type="InterPro" id="IPR002477">
    <property type="entry name" value="Peptidoglycan-bd-like"/>
</dbReference>
<dbReference type="CDD" id="cd16913">
    <property type="entry name" value="YkuD_like"/>
    <property type="match status" value="1"/>
</dbReference>
<dbReference type="Gene3D" id="2.40.440.10">
    <property type="entry name" value="L,D-transpeptidase catalytic domain-like"/>
    <property type="match status" value="1"/>
</dbReference>
<dbReference type="SUPFAM" id="SSF47090">
    <property type="entry name" value="PGBD-like"/>
    <property type="match status" value="1"/>
</dbReference>
<dbReference type="InterPro" id="IPR005490">
    <property type="entry name" value="LD_TPept_cat_dom"/>
</dbReference>
<feature type="domain" description="Peptidoglycan binding-like" evidence="7">
    <location>
        <begin position="49"/>
        <end position="99"/>
    </location>
</feature>
<gene>
    <name evidence="9" type="ORF">GCM10009547_11080</name>
</gene>
<name>A0ABP3RIA5_9ACTN</name>
<dbReference type="Pfam" id="PF01471">
    <property type="entry name" value="PG_binding_1"/>
    <property type="match status" value="1"/>
</dbReference>
<keyword evidence="4" id="KW-0573">Peptidoglycan synthesis</keyword>
<accession>A0ABP3RIA5</accession>
<evidence type="ECO:0000256" key="4">
    <source>
        <dbReference type="ARBA" id="ARBA00022984"/>
    </source>
</evidence>
<feature type="region of interest" description="Disordered" evidence="6">
    <location>
        <begin position="90"/>
        <end position="116"/>
    </location>
</feature>
<evidence type="ECO:0000256" key="6">
    <source>
        <dbReference type="SAM" id="MobiDB-lite"/>
    </source>
</evidence>
<dbReference type="Proteomes" id="UP001500957">
    <property type="component" value="Unassembled WGS sequence"/>
</dbReference>
<dbReference type="InterPro" id="IPR038063">
    <property type="entry name" value="Transpep_catalytic_dom"/>
</dbReference>
<keyword evidence="5" id="KW-0961">Cell wall biogenesis/degradation</keyword>
<evidence type="ECO:0000256" key="1">
    <source>
        <dbReference type="ARBA" id="ARBA00004752"/>
    </source>
</evidence>
<dbReference type="InterPro" id="IPR036365">
    <property type="entry name" value="PGBD-like_sf"/>
</dbReference>
<comment type="caution">
    <text evidence="9">The sequence shown here is derived from an EMBL/GenBank/DDBJ whole genome shotgun (WGS) entry which is preliminary data.</text>
</comment>
<feature type="domain" description="L,D-TPase catalytic" evidence="8">
    <location>
        <begin position="139"/>
        <end position="246"/>
    </location>
</feature>
<evidence type="ECO:0000256" key="3">
    <source>
        <dbReference type="ARBA" id="ARBA00022960"/>
    </source>
</evidence>
<dbReference type="SUPFAM" id="SSF141523">
    <property type="entry name" value="L,D-transpeptidase catalytic domain-like"/>
    <property type="match status" value="1"/>
</dbReference>
<evidence type="ECO:0000259" key="8">
    <source>
        <dbReference type="Pfam" id="PF03734"/>
    </source>
</evidence>
<sequence length="248" mass="27078">MIRSTRPFSTRASVGSLAVLLVVTALGPVDGARAQETRESATVVASGSKLAESRLKGLGCFIGPSASEGMRLKAATIRFQAANGLRQTGRLGGPTMKRLTSGKGKSCTDRPVPTRTGQGRRIVMSQGQNWLWLVKEDGTVLAQGGIVDNDWLPQRTYRTGAQCGKPARSRYRSDRSGALRIDWFVRFHDCIVGFHQIPVSKRTGQPIHPDYYAGTDLSKSHGCIRMPLPLIKKLYRFAAQPTKVVVTR</sequence>
<evidence type="ECO:0000256" key="2">
    <source>
        <dbReference type="ARBA" id="ARBA00022679"/>
    </source>
</evidence>
<protein>
    <recommendedName>
        <fullName evidence="11">Murein L,D-transpeptidase</fullName>
    </recommendedName>
</protein>
<evidence type="ECO:0000259" key="7">
    <source>
        <dbReference type="Pfam" id="PF01471"/>
    </source>
</evidence>
<dbReference type="Pfam" id="PF03734">
    <property type="entry name" value="YkuD"/>
    <property type="match status" value="1"/>
</dbReference>
<dbReference type="EMBL" id="BAAAHE010000008">
    <property type="protein sequence ID" value="GAA0610825.1"/>
    <property type="molecule type" value="Genomic_DNA"/>
</dbReference>
<organism evidence="9 10">
    <name type="scientific">Sporichthya brevicatena</name>
    <dbReference type="NCBI Taxonomy" id="171442"/>
    <lineage>
        <taxon>Bacteria</taxon>
        <taxon>Bacillati</taxon>
        <taxon>Actinomycetota</taxon>
        <taxon>Actinomycetes</taxon>
        <taxon>Sporichthyales</taxon>
        <taxon>Sporichthyaceae</taxon>
        <taxon>Sporichthya</taxon>
    </lineage>
</organism>
<evidence type="ECO:0000313" key="10">
    <source>
        <dbReference type="Proteomes" id="UP001500957"/>
    </source>
</evidence>